<sequence>LNDRLAEIQKDLNQGLKEIENMHEYYWENYTEMDQYGYEDYDNQQALLQQVNANRDKSKLMKRLEKMIDSPFFGRVDFLFEAEEEEEPFYIGIGNFGERAGMTPLIYDWRAPVSSLFYDFDKGEAFYEAPSGVIKGEVVSKWQYKIRGGKMIYGFESDVKIDDEILKHELGNNGDVKLKNIVRTIQKEQKCNHPKYEG</sequence>
<keyword evidence="1" id="KW-0067">ATP-binding</keyword>
<evidence type="ECO:0000313" key="1">
    <source>
        <dbReference type="EMBL" id="EKC57103.1"/>
    </source>
</evidence>
<feature type="non-terminal residue" evidence="1">
    <location>
        <position position="1"/>
    </location>
</feature>
<keyword evidence="1" id="KW-0347">Helicase</keyword>
<gene>
    <name evidence="1" type="ORF">LEA_14512</name>
</gene>
<name>K1SHT4_9ZZZZ</name>
<keyword evidence="1" id="KW-0547">Nucleotide-binding</keyword>
<proteinExistence type="predicted"/>
<dbReference type="EMBL" id="AJWY01009875">
    <property type="protein sequence ID" value="EKC57103.1"/>
    <property type="molecule type" value="Genomic_DNA"/>
</dbReference>
<dbReference type="AlphaFoldDB" id="K1SHT4"/>
<organism evidence="1">
    <name type="scientific">human gut metagenome</name>
    <dbReference type="NCBI Taxonomy" id="408170"/>
    <lineage>
        <taxon>unclassified sequences</taxon>
        <taxon>metagenomes</taxon>
        <taxon>organismal metagenomes</taxon>
    </lineage>
</organism>
<protein>
    <submittedName>
        <fullName evidence="1">DNA helicase</fullName>
    </submittedName>
</protein>
<comment type="caution">
    <text evidence="1">The sequence shown here is derived from an EMBL/GenBank/DDBJ whole genome shotgun (WGS) entry which is preliminary data.</text>
</comment>
<accession>K1SHT4</accession>
<dbReference type="GO" id="GO:0004386">
    <property type="term" value="F:helicase activity"/>
    <property type="evidence" value="ECO:0007669"/>
    <property type="project" value="UniProtKB-KW"/>
</dbReference>
<keyword evidence="1" id="KW-0378">Hydrolase</keyword>
<reference evidence="1" key="1">
    <citation type="journal article" date="2013" name="Environ. Microbiol.">
        <title>Microbiota from the distal guts of lean and obese adolescents exhibit partial functional redundancy besides clear differences in community structure.</title>
        <authorList>
            <person name="Ferrer M."/>
            <person name="Ruiz A."/>
            <person name="Lanza F."/>
            <person name="Haange S.B."/>
            <person name="Oberbach A."/>
            <person name="Till H."/>
            <person name="Bargiela R."/>
            <person name="Campoy C."/>
            <person name="Segura M.T."/>
            <person name="Richter M."/>
            <person name="von Bergen M."/>
            <person name="Seifert J."/>
            <person name="Suarez A."/>
        </authorList>
    </citation>
    <scope>NUCLEOTIDE SEQUENCE</scope>
</reference>